<evidence type="ECO:0000313" key="2">
    <source>
        <dbReference type="Proteomes" id="UP000501849"/>
    </source>
</evidence>
<sequence>MSTPAGEEPQEISPESQKQVEDTLLGYIKRTLQALAPGYALDATRFGGTGSGIIGCDDNATGPDAPVRLTVTGDLKIPAGVDNVAVSDAFGDVWRGWGWRVYTDDRFRQPNRFGVSPDGYRLSTEQPAVPGYPPGFIASSPCFPGNLADDDYSFPVVIDADS</sequence>
<dbReference type="Proteomes" id="UP000501849">
    <property type="component" value="Chromosome"/>
</dbReference>
<protein>
    <submittedName>
        <fullName evidence="1">Uncharacterized protein</fullName>
    </submittedName>
</protein>
<gene>
    <name evidence="1" type="ORF">EXE63_14530</name>
</gene>
<reference evidence="1 2" key="1">
    <citation type="submission" date="2019-04" db="EMBL/GenBank/DDBJ databases">
        <title>Draft, Whole-Genome Sequence of the Anthracene-degrading Mycobacterium frederiksbergense LB501T, Isolated from a Polycyclic Aromatic Hydrocarbon (PAH)-Contaminated Soil.</title>
        <authorList>
            <person name="Augelletti F."/>
        </authorList>
    </citation>
    <scope>NUCLEOTIDE SEQUENCE [LARGE SCALE GENOMIC DNA]</scope>
    <source>
        <strain evidence="1 2">LB 501T</strain>
    </source>
</reference>
<dbReference type="EMBL" id="CP038799">
    <property type="protein sequence ID" value="QIV81960.1"/>
    <property type="molecule type" value="Genomic_DNA"/>
</dbReference>
<keyword evidence="2" id="KW-1185">Reference proteome</keyword>
<proteinExistence type="predicted"/>
<dbReference type="KEGG" id="mfre:EXE63_14530"/>
<dbReference type="RefSeq" id="WP_168142503.1">
    <property type="nucleotide sequence ID" value="NZ_CBCSDT010000064.1"/>
</dbReference>
<evidence type="ECO:0000313" key="1">
    <source>
        <dbReference type="EMBL" id="QIV81960.1"/>
    </source>
</evidence>
<accession>A0A6H0S479</accession>
<dbReference type="AlphaFoldDB" id="A0A6H0S479"/>
<organism evidence="1 2">
    <name type="scientific">Mycolicibacterium frederiksbergense</name>
    <dbReference type="NCBI Taxonomy" id="117567"/>
    <lineage>
        <taxon>Bacteria</taxon>
        <taxon>Bacillati</taxon>
        <taxon>Actinomycetota</taxon>
        <taxon>Actinomycetes</taxon>
        <taxon>Mycobacteriales</taxon>
        <taxon>Mycobacteriaceae</taxon>
        <taxon>Mycolicibacterium</taxon>
    </lineage>
</organism>
<name>A0A6H0S479_9MYCO</name>